<dbReference type="AlphaFoldDB" id="A0A2I0UJG8"/>
<dbReference type="Pfam" id="PF00078">
    <property type="entry name" value="RVT_1"/>
    <property type="match status" value="1"/>
</dbReference>
<evidence type="ECO:0000313" key="2">
    <source>
        <dbReference type="EMBL" id="PKU46190.1"/>
    </source>
</evidence>
<reference evidence="3" key="1">
    <citation type="submission" date="2017-11" db="EMBL/GenBank/DDBJ databases">
        <authorList>
            <person name="Lima N.C."/>
            <person name="Parody-Merino A.M."/>
            <person name="Battley P.F."/>
            <person name="Fidler A.E."/>
            <person name="Prosdocimi F."/>
        </authorList>
    </citation>
    <scope>NUCLEOTIDE SEQUENCE [LARGE SCALE GENOMIC DNA]</scope>
</reference>
<dbReference type="InterPro" id="IPR000477">
    <property type="entry name" value="RT_dom"/>
</dbReference>
<dbReference type="OrthoDB" id="4034597at2759"/>
<organism evidence="2 3">
    <name type="scientific">Limosa lapponica baueri</name>
    <dbReference type="NCBI Taxonomy" id="1758121"/>
    <lineage>
        <taxon>Eukaryota</taxon>
        <taxon>Metazoa</taxon>
        <taxon>Chordata</taxon>
        <taxon>Craniata</taxon>
        <taxon>Vertebrata</taxon>
        <taxon>Euteleostomi</taxon>
        <taxon>Archelosauria</taxon>
        <taxon>Archosauria</taxon>
        <taxon>Dinosauria</taxon>
        <taxon>Saurischia</taxon>
        <taxon>Theropoda</taxon>
        <taxon>Coelurosauria</taxon>
        <taxon>Aves</taxon>
        <taxon>Neognathae</taxon>
        <taxon>Neoaves</taxon>
        <taxon>Charadriiformes</taxon>
        <taxon>Scolopacidae</taxon>
        <taxon>Limosa</taxon>
    </lineage>
</organism>
<sequence length="434" mass="49130">MLLLVLCFDYESEFISPEQLEQLILDVLSKHVEEITSLGAKGKSCLTNLIAFYDRMTGWVDEGRAVDAVYLDFSKGFDTVSHNFLVGKLRKHGLDERAVRWIENWLSGRAQRVVISGAESSWRPVTSGVPERSVQGPVLFNVFINNLDWGTECTLSKFADHSKLGEGADTPEGCAAIQRDVDRLGSWVARNLMKFNSCKCRVLHLGRNNPTHQYRLGTDLLEGSSVERDLGVLLDNKLTLSQQCALVAKKANGLLACIKKSVASRSREVILSLYSGLLRSQLEYCVQFWAPHFKKDKELQERVQQRATKRIEGMEHPSYEERLRDLGLFSLEKSGGLRGDLIYAYKCIKGGCQEDGVRLFSVVPSERARDNEHKLGHRKFHLNMRKTFFPLMVTEPWNRLPREGVESPSLEIFKTCLDTFLSSLLWVNLLCQGG</sequence>
<gene>
    <name evidence="2" type="ORF">llap_3500</name>
</gene>
<proteinExistence type="predicted"/>
<dbReference type="EMBL" id="KZ505723">
    <property type="protein sequence ID" value="PKU46190.1"/>
    <property type="molecule type" value="Genomic_DNA"/>
</dbReference>
<keyword evidence="3" id="KW-1185">Reference proteome</keyword>
<name>A0A2I0UJG8_LIMLA</name>
<feature type="domain" description="Reverse transcriptase" evidence="1">
    <location>
        <begin position="65"/>
        <end position="204"/>
    </location>
</feature>
<protein>
    <recommendedName>
        <fullName evidence="1">Reverse transcriptase domain-containing protein</fullName>
    </recommendedName>
</protein>
<dbReference type="PANTHER" id="PTHR33332">
    <property type="entry name" value="REVERSE TRANSCRIPTASE DOMAIN-CONTAINING PROTEIN"/>
    <property type="match status" value="1"/>
</dbReference>
<reference evidence="3" key="2">
    <citation type="submission" date="2017-12" db="EMBL/GenBank/DDBJ databases">
        <title>Genome sequence of the Bar-tailed Godwit (Limosa lapponica baueri).</title>
        <authorList>
            <person name="Lima N.C.B."/>
            <person name="Parody-Merino A.M."/>
            <person name="Battley P.F."/>
            <person name="Fidler A.E."/>
            <person name="Prosdocimi F."/>
        </authorList>
    </citation>
    <scope>NUCLEOTIDE SEQUENCE [LARGE SCALE GENOMIC DNA]</scope>
</reference>
<evidence type="ECO:0000259" key="1">
    <source>
        <dbReference type="Pfam" id="PF00078"/>
    </source>
</evidence>
<dbReference type="PRINTS" id="PR01345">
    <property type="entry name" value="CERVTRCPTASE"/>
</dbReference>
<dbReference type="Proteomes" id="UP000233556">
    <property type="component" value="Unassembled WGS sequence"/>
</dbReference>
<accession>A0A2I0UJG8</accession>
<evidence type="ECO:0000313" key="3">
    <source>
        <dbReference type="Proteomes" id="UP000233556"/>
    </source>
</evidence>